<dbReference type="GO" id="GO:0005783">
    <property type="term" value="C:endoplasmic reticulum"/>
    <property type="evidence" value="ECO:0007669"/>
    <property type="project" value="TreeGrafter"/>
</dbReference>
<dbReference type="SMART" id="SM00702">
    <property type="entry name" value="P4Hc"/>
    <property type="match status" value="1"/>
</dbReference>
<dbReference type="GO" id="GO:0004656">
    <property type="term" value="F:procollagen-proline 4-dioxygenase activity"/>
    <property type="evidence" value="ECO:0007669"/>
    <property type="project" value="TreeGrafter"/>
</dbReference>
<dbReference type="KEGG" id="ehx:EMIHUDRAFT_202720"/>
<accession>A0A0D3K8N9</accession>
<evidence type="ECO:0000256" key="5">
    <source>
        <dbReference type="ARBA" id="ARBA00023004"/>
    </source>
</evidence>
<keyword evidence="2" id="KW-0479">Metal-binding</keyword>
<feature type="domain" description="Prolyl 4-hydroxylase alpha subunit" evidence="7">
    <location>
        <begin position="47"/>
        <end position="332"/>
    </location>
</feature>
<dbReference type="EnsemblProtists" id="EOD32124">
    <property type="protein sequence ID" value="EOD32124"/>
    <property type="gene ID" value="EMIHUDRAFT_202720"/>
</dbReference>
<dbReference type="Proteomes" id="UP000013827">
    <property type="component" value="Unassembled WGS sequence"/>
</dbReference>
<dbReference type="PaxDb" id="2903-EOD32124"/>
<evidence type="ECO:0000256" key="4">
    <source>
        <dbReference type="ARBA" id="ARBA00023002"/>
    </source>
</evidence>
<keyword evidence="3" id="KW-0223">Dioxygenase</keyword>
<keyword evidence="5" id="KW-0408">Iron</keyword>
<comment type="cofactor">
    <cofactor evidence="1">
        <name>L-ascorbate</name>
        <dbReference type="ChEBI" id="CHEBI:38290"/>
    </cofactor>
</comment>
<sequence>MMVAVFRCATSNPLHMPAEGLWCAPGFRLDAEPPATRLIEDSAAASLGAFRIRSLLSRREAEGFVRAADAMGFTRSASDSDTERRNGALSWALHDPLREALSARIAPFVPRAICSHSGEAAPERRAEMLRAEAARRALLGGGGSAGGGGEPWVRRCDGAPEGTYRYEGLNARCRVYRYEPGGSDRFAPHFDECWPGSTLALKGTGGGEEATLVYDGWTYGADATATWQWGPRDRVSHLSVLVYLNDGFPGGETALLQEDGGGGGSVCVAPSAGDALCFGQSFALGRPGVCPSERALLHEGRPVAAAPPRAYATTRAPTRRERRRSGRRGGVRAADAPPPPAKIVMRSDLLYWIPPPES</sequence>
<dbReference type="RefSeq" id="XP_005784553.1">
    <property type="nucleotide sequence ID" value="XM_005784496.1"/>
</dbReference>
<feature type="region of interest" description="Disordered" evidence="6">
    <location>
        <begin position="306"/>
        <end position="342"/>
    </location>
</feature>
<name>A0A0D3K8N9_EMIH1</name>
<evidence type="ECO:0000259" key="7">
    <source>
        <dbReference type="SMART" id="SM00702"/>
    </source>
</evidence>
<evidence type="ECO:0000256" key="2">
    <source>
        <dbReference type="ARBA" id="ARBA00022723"/>
    </source>
</evidence>
<keyword evidence="9" id="KW-1185">Reference proteome</keyword>
<reference evidence="8" key="2">
    <citation type="submission" date="2024-10" db="UniProtKB">
        <authorList>
            <consortium name="EnsemblProtists"/>
        </authorList>
    </citation>
    <scope>IDENTIFICATION</scope>
</reference>
<feature type="compositionally biased region" description="Low complexity" evidence="6">
    <location>
        <begin position="306"/>
        <end position="316"/>
    </location>
</feature>
<dbReference type="GO" id="GO:0005506">
    <property type="term" value="F:iron ion binding"/>
    <property type="evidence" value="ECO:0007669"/>
    <property type="project" value="InterPro"/>
</dbReference>
<dbReference type="Gene3D" id="2.60.120.620">
    <property type="entry name" value="q2cbj1_9rhob like domain"/>
    <property type="match status" value="1"/>
</dbReference>
<feature type="compositionally biased region" description="Basic residues" evidence="6">
    <location>
        <begin position="320"/>
        <end position="330"/>
    </location>
</feature>
<evidence type="ECO:0000313" key="9">
    <source>
        <dbReference type="Proteomes" id="UP000013827"/>
    </source>
</evidence>
<keyword evidence="4" id="KW-0560">Oxidoreductase</keyword>
<evidence type="ECO:0000256" key="3">
    <source>
        <dbReference type="ARBA" id="ARBA00022964"/>
    </source>
</evidence>
<dbReference type="InterPro" id="IPR045054">
    <property type="entry name" value="P4HA-like"/>
</dbReference>
<dbReference type="GO" id="GO:0031418">
    <property type="term" value="F:L-ascorbic acid binding"/>
    <property type="evidence" value="ECO:0007669"/>
    <property type="project" value="InterPro"/>
</dbReference>
<dbReference type="GeneID" id="17277396"/>
<evidence type="ECO:0000256" key="6">
    <source>
        <dbReference type="SAM" id="MobiDB-lite"/>
    </source>
</evidence>
<proteinExistence type="predicted"/>
<dbReference type="PANTHER" id="PTHR10869:SF247">
    <property type="entry name" value="FE2OG DIOXYGENASE DOMAIN-CONTAINING PROTEIN"/>
    <property type="match status" value="1"/>
</dbReference>
<organism evidence="8 9">
    <name type="scientific">Emiliania huxleyi (strain CCMP1516)</name>
    <dbReference type="NCBI Taxonomy" id="280463"/>
    <lineage>
        <taxon>Eukaryota</taxon>
        <taxon>Haptista</taxon>
        <taxon>Haptophyta</taxon>
        <taxon>Prymnesiophyceae</taxon>
        <taxon>Isochrysidales</taxon>
        <taxon>Noelaerhabdaceae</taxon>
        <taxon>Emiliania</taxon>
    </lineage>
</organism>
<dbReference type="AlphaFoldDB" id="A0A0D3K8N9"/>
<protein>
    <recommendedName>
        <fullName evidence="7">Prolyl 4-hydroxylase alpha subunit domain-containing protein</fullName>
    </recommendedName>
</protein>
<dbReference type="InterPro" id="IPR006620">
    <property type="entry name" value="Pro_4_hyd_alph"/>
</dbReference>
<evidence type="ECO:0000256" key="1">
    <source>
        <dbReference type="ARBA" id="ARBA00001961"/>
    </source>
</evidence>
<evidence type="ECO:0000313" key="8">
    <source>
        <dbReference type="EnsemblProtists" id="EOD32124"/>
    </source>
</evidence>
<dbReference type="PANTHER" id="PTHR10869">
    <property type="entry name" value="PROLYL 4-HYDROXYLASE ALPHA SUBUNIT"/>
    <property type="match status" value="1"/>
</dbReference>
<dbReference type="HOGENOM" id="CLU_774869_0_0_1"/>
<reference evidence="9" key="1">
    <citation type="journal article" date="2013" name="Nature">
        <title>Pan genome of the phytoplankton Emiliania underpins its global distribution.</title>
        <authorList>
            <person name="Read B.A."/>
            <person name="Kegel J."/>
            <person name="Klute M.J."/>
            <person name="Kuo A."/>
            <person name="Lefebvre S.C."/>
            <person name="Maumus F."/>
            <person name="Mayer C."/>
            <person name="Miller J."/>
            <person name="Monier A."/>
            <person name="Salamov A."/>
            <person name="Young J."/>
            <person name="Aguilar M."/>
            <person name="Claverie J.M."/>
            <person name="Frickenhaus S."/>
            <person name="Gonzalez K."/>
            <person name="Herman E.K."/>
            <person name="Lin Y.C."/>
            <person name="Napier J."/>
            <person name="Ogata H."/>
            <person name="Sarno A.F."/>
            <person name="Shmutz J."/>
            <person name="Schroeder D."/>
            <person name="de Vargas C."/>
            <person name="Verret F."/>
            <person name="von Dassow P."/>
            <person name="Valentin K."/>
            <person name="Van de Peer Y."/>
            <person name="Wheeler G."/>
            <person name="Dacks J.B."/>
            <person name="Delwiche C.F."/>
            <person name="Dyhrman S.T."/>
            <person name="Glockner G."/>
            <person name="John U."/>
            <person name="Richards T."/>
            <person name="Worden A.Z."/>
            <person name="Zhang X."/>
            <person name="Grigoriev I.V."/>
            <person name="Allen A.E."/>
            <person name="Bidle K."/>
            <person name="Borodovsky M."/>
            <person name="Bowler C."/>
            <person name="Brownlee C."/>
            <person name="Cock J.M."/>
            <person name="Elias M."/>
            <person name="Gladyshev V.N."/>
            <person name="Groth M."/>
            <person name="Guda C."/>
            <person name="Hadaegh A."/>
            <person name="Iglesias-Rodriguez M.D."/>
            <person name="Jenkins J."/>
            <person name="Jones B.M."/>
            <person name="Lawson T."/>
            <person name="Leese F."/>
            <person name="Lindquist E."/>
            <person name="Lobanov A."/>
            <person name="Lomsadze A."/>
            <person name="Malik S.B."/>
            <person name="Marsh M.E."/>
            <person name="Mackinder L."/>
            <person name="Mock T."/>
            <person name="Mueller-Roeber B."/>
            <person name="Pagarete A."/>
            <person name="Parker M."/>
            <person name="Probert I."/>
            <person name="Quesneville H."/>
            <person name="Raines C."/>
            <person name="Rensing S.A."/>
            <person name="Riano-Pachon D.M."/>
            <person name="Richier S."/>
            <person name="Rokitta S."/>
            <person name="Shiraiwa Y."/>
            <person name="Soanes D.M."/>
            <person name="van der Giezen M."/>
            <person name="Wahlund T.M."/>
            <person name="Williams B."/>
            <person name="Wilson W."/>
            <person name="Wolfe G."/>
            <person name="Wurch L.L."/>
        </authorList>
    </citation>
    <scope>NUCLEOTIDE SEQUENCE</scope>
</reference>